<proteinExistence type="inferred from homology"/>
<keyword evidence="3 6" id="KW-0378">Hydrolase</keyword>
<dbReference type="GeneID" id="111352914"/>
<evidence type="ECO:0000256" key="5">
    <source>
        <dbReference type="ARBA" id="ARBA00023180"/>
    </source>
</evidence>
<dbReference type="Pfam" id="PF00135">
    <property type="entry name" value="COesterase"/>
    <property type="match status" value="1"/>
</dbReference>
<evidence type="ECO:0000313" key="10">
    <source>
        <dbReference type="RefSeq" id="XP_022821386.1"/>
    </source>
</evidence>
<keyword evidence="9" id="KW-1185">Reference proteome</keyword>
<organism evidence="9 10">
    <name type="scientific">Spodoptera litura</name>
    <name type="common">Asian cotton leafworm</name>
    <dbReference type="NCBI Taxonomy" id="69820"/>
    <lineage>
        <taxon>Eukaryota</taxon>
        <taxon>Metazoa</taxon>
        <taxon>Ecdysozoa</taxon>
        <taxon>Arthropoda</taxon>
        <taxon>Hexapoda</taxon>
        <taxon>Insecta</taxon>
        <taxon>Pterygota</taxon>
        <taxon>Neoptera</taxon>
        <taxon>Endopterygota</taxon>
        <taxon>Lepidoptera</taxon>
        <taxon>Glossata</taxon>
        <taxon>Ditrysia</taxon>
        <taxon>Noctuoidea</taxon>
        <taxon>Noctuidae</taxon>
        <taxon>Amphipyrinae</taxon>
        <taxon>Spodoptera</taxon>
    </lineage>
</organism>
<dbReference type="SUPFAM" id="SSF53474">
    <property type="entry name" value="alpha/beta-Hydrolases"/>
    <property type="match status" value="1"/>
</dbReference>
<keyword evidence="7" id="KW-0472">Membrane</keyword>
<feature type="transmembrane region" description="Helical" evidence="7">
    <location>
        <begin position="120"/>
        <end position="139"/>
    </location>
</feature>
<evidence type="ECO:0000256" key="6">
    <source>
        <dbReference type="RuleBase" id="RU361235"/>
    </source>
</evidence>
<name>A0A9J7DZU6_SPOLT</name>
<evidence type="ECO:0000256" key="1">
    <source>
        <dbReference type="ARBA" id="ARBA00005964"/>
    </source>
</evidence>
<feature type="transmembrane region" description="Helical" evidence="7">
    <location>
        <begin position="7"/>
        <end position="29"/>
    </location>
</feature>
<dbReference type="PANTHER" id="PTHR43142:SF1">
    <property type="entry name" value="CARBOXYLIC ESTER HYDROLASE"/>
    <property type="match status" value="1"/>
</dbReference>
<accession>A0A9J7DZU6</accession>
<sequence>MRNIYYAILLVLFGQIYIVCGLSGTNPVIDTKVGPIRGLRGTDGDYSMFLGIPYAVVNKTNPFGISLPHPRFREVFDAFDDSAICPQVEEFNNTIVGTLDCLHINIFVPNSASPNNPLPVLVYIYGGIYMIGFAGRYLYGPRFLMKQNIILVTFNYRLGPYGFMCLDTPDVPGNQGIKDQKLALKWIKENIEAFGGNSNKITLCGSSSGAITVDFHLMYSHEKLFDQVIMQSGTALYPWSMLQPDTMVPLKLSKHLGSTATTINEALAFLATVSPNILIAATSELGLHFRPCVENDIRNGEKFIYDYPVNIKKPSLGNVPVLLGCNSHEALASFEIIPPENFTQISLFLDNLDQYFNLDSEELVKVQKIIQHFYIGDEKISVEVKSGISKLNSDFYYNYPIVRTIQKYLENGFDKIYYYEFAHSGRRNFLKARFDVSAKGACHADELGYLFDISFMDKNITSDDKLIIDRMSTLWANFVKYGNPTPQTSELLPLEWPLVTNDLLNYLHIDTELKVKKRNFKARMAFWDLFYKLYEKSQIGYRENTDEFTCPATLRKVIFYKQVIDGYSCV</sequence>
<protein>
    <recommendedName>
        <fullName evidence="6">Carboxylic ester hydrolase</fullName>
        <ecNumber evidence="6">3.1.1.-</ecNumber>
    </recommendedName>
</protein>
<evidence type="ECO:0000313" key="9">
    <source>
        <dbReference type="Proteomes" id="UP000301870"/>
    </source>
</evidence>
<dbReference type="InterPro" id="IPR029058">
    <property type="entry name" value="AB_hydrolase_fold"/>
</dbReference>
<dbReference type="PROSITE" id="PS00122">
    <property type="entry name" value="CARBOXYLESTERASE_B_1"/>
    <property type="match status" value="1"/>
</dbReference>
<keyword evidence="7" id="KW-0812">Transmembrane</keyword>
<keyword evidence="2" id="KW-0719">Serine esterase</keyword>
<feature type="domain" description="Carboxylesterase type B" evidence="8">
    <location>
        <begin position="26"/>
        <end position="527"/>
    </location>
</feature>
<gene>
    <name evidence="10" type="primary">LOC111352914</name>
</gene>
<dbReference type="RefSeq" id="XP_022821386.1">
    <property type="nucleotide sequence ID" value="XM_022965618.1"/>
</dbReference>
<dbReference type="InterPro" id="IPR019826">
    <property type="entry name" value="Carboxylesterase_B_AS"/>
</dbReference>
<dbReference type="Gene3D" id="3.40.50.1820">
    <property type="entry name" value="alpha/beta hydrolase"/>
    <property type="match status" value="1"/>
</dbReference>
<dbReference type="EC" id="3.1.1.-" evidence="6"/>
<dbReference type="PANTHER" id="PTHR43142">
    <property type="entry name" value="CARBOXYLIC ESTER HYDROLASE"/>
    <property type="match status" value="1"/>
</dbReference>
<dbReference type="SMR" id="A0A9J7DZU6"/>
<dbReference type="AlphaFoldDB" id="A0A9J7DZU6"/>
<keyword evidence="7" id="KW-1133">Transmembrane helix</keyword>
<dbReference type="InterPro" id="IPR002018">
    <property type="entry name" value="CarbesteraseB"/>
</dbReference>
<evidence type="ECO:0000256" key="7">
    <source>
        <dbReference type="SAM" id="Phobius"/>
    </source>
</evidence>
<comment type="similarity">
    <text evidence="1 6">Belongs to the type-B carboxylesterase/lipase family.</text>
</comment>
<dbReference type="KEGG" id="sliu:111352914"/>
<evidence type="ECO:0000256" key="2">
    <source>
        <dbReference type="ARBA" id="ARBA00022487"/>
    </source>
</evidence>
<evidence type="ECO:0000256" key="4">
    <source>
        <dbReference type="ARBA" id="ARBA00023157"/>
    </source>
</evidence>
<dbReference type="Proteomes" id="UP000301870">
    <property type="component" value="Chromosome 16"/>
</dbReference>
<dbReference type="OrthoDB" id="19653at2759"/>
<keyword evidence="4" id="KW-1015">Disulfide bond</keyword>
<evidence type="ECO:0000256" key="3">
    <source>
        <dbReference type="ARBA" id="ARBA00022801"/>
    </source>
</evidence>
<evidence type="ECO:0000259" key="8">
    <source>
        <dbReference type="Pfam" id="PF00135"/>
    </source>
</evidence>
<reference evidence="10" key="1">
    <citation type="submission" date="2025-08" db="UniProtKB">
        <authorList>
            <consortium name="RefSeq"/>
        </authorList>
    </citation>
    <scope>IDENTIFICATION</scope>
    <source>
        <strain evidence="10">Ishihara</strain>
        <tissue evidence="10">Whole body</tissue>
    </source>
</reference>
<keyword evidence="5" id="KW-0325">Glycoprotein</keyword>
<dbReference type="GO" id="GO:0052689">
    <property type="term" value="F:carboxylic ester hydrolase activity"/>
    <property type="evidence" value="ECO:0007669"/>
    <property type="project" value="UniProtKB-KW"/>
</dbReference>